<feature type="domain" description="MATH" evidence="1">
    <location>
        <begin position="9"/>
        <end position="131"/>
    </location>
</feature>
<dbReference type="InterPro" id="IPR002083">
    <property type="entry name" value="MATH/TRAF_dom"/>
</dbReference>
<gene>
    <name evidence="2" type="ORF">JTE90_029669</name>
</gene>
<dbReference type="CDD" id="cd00121">
    <property type="entry name" value="MATH"/>
    <property type="match status" value="1"/>
</dbReference>
<accession>A0AAV6VE66</accession>
<reference evidence="2 3" key="1">
    <citation type="journal article" date="2022" name="Nat. Ecol. Evol.">
        <title>A masculinizing supergene underlies an exaggerated male reproductive morph in a spider.</title>
        <authorList>
            <person name="Hendrickx F."/>
            <person name="De Corte Z."/>
            <person name="Sonet G."/>
            <person name="Van Belleghem S.M."/>
            <person name="Kostlbacher S."/>
            <person name="Vangestel C."/>
        </authorList>
    </citation>
    <scope>NUCLEOTIDE SEQUENCE [LARGE SCALE GENOMIC DNA]</scope>
    <source>
        <strain evidence="2">W744_W776</strain>
    </source>
</reference>
<name>A0AAV6VE66_9ARAC</name>
<dbReference type="InterPro" id="IPR008974">
    <property type="entry name" value="TRAF-like"/>
</dbReference>
<evidence type="ECO:0000313" key="2">
    <source>
        <dbReference type="EMBL" id="KAG8195090.1"/>
    </source>
</evidence>
<sequence>MSDSERKDVVTLLWDIENFNDLFTFKIESPVFLSNSLDRTRWKMCLYPRGCDGVADDISLSLTRCGSRKQEVQRLVLDCEISIIGEYGWDTLEPKEITKHGFVESHRSKALQGLAKLLCQEMMSSLKEGTN</sequence>
<organism evidence="2 3">
    <name type="scientific">Oedothorax gibbosus</name>
    <dbReference type="NCBI Taxonomy" id="931172"/>
    <lineage>
        <taxon>Eukaryota</taxon>
        <taxon>Metazoa</taxon>
        <taxon>Ecdysozoa</taxon>
        <taxon>Arthropoda</taxon>
        <taxon>Chelicerata</taxon>
        <taxon>Arachnida</taxon>
        <taxon>Araneae</taxon>
        <taxon>Araneomorphae</taxon>
        <taxon>Entelegynae</taxon>
        <taxon>Araneoidea</taxon>
        <taxon>Linyphiidae</taxon>
        <taxon>Erigoninae</taxon>
        <taxon>Oedothorax</taxon>
    </lineage>
</organism>
<dbReference type="AlphaFoldDB" id="A0AAV6VE66"/>
<protein>
    <recommendedName>
        <fullName evidence="1">MATH domain-containing protein</fullName>
    </recommendedName>
</protein>
<dbReference type="Proteomes" id="UP000827092">
    <property type="component" value="Unassembled WGS sequence"/>
</dbReference>
<evidence type="ECO:0000313" key="3">
    <source>
        <dbReference type="Proteomes" id="UP000827092"/>
    </source>
</evidence>
<keyword evidence="3" id="KW-1185">Reference proteome</keyword>
<dbReference type="Gene3D" id="2.60.210.10">
    <property type="entry name" value="Apoptosis, Tumor Necrosis Factor Receptor Associated Protein 2, Chain A"/>
    <property type="match status" value="1"/>
</dbReference>
<proteinExistence type="predicted"/>
<dbReference type="EMBL" id="JAFNEN010000094">
    <property type="protein sequence ID" value="KAG8195090.1"/>
    <property type="molecule type" value="Genomic_DNA"/>
</dbReference>
<evidence type="ECO:0000259" key="1">
    <source>
        <dbReference type="PROSITE" id="PS50144"/>
    </source>
</evidence>
<comment type="caution">
    <text evidence="2">The sequence shown here is derived from an EMBL/GenBank/DDBJ whole genome shotgun (WGS) entry which is preliminary data.</text>
</comment>
<dbReference type="PROSITE" id="PS50144">
    <property type="entry name" value="MATH"/>
    <property type="match status" value="1"/>
</dbReference>
<dbReference type="SUPFAM" id="SSF49599">
    <property type="entry name" value="TRAF domain-like"/>
    <property type="match status" value="1"/>
</dbReference>